<name>A0A1H2VXJ4_9BACL</name>
<dbReference type="SUPFAM" id="SSF55073">
    <property type="entry name" value="Nucleotide cyclase"/>
    <property type="match status" value="1"/>
</dbReference>
<gene>
    <name evidence="3" type="ORF">SAMN04489725_11251</name>
</gene>
<sequence>MSNIVALVVIRVALDRDDQQLRRWERKIAFGYRMFIGLYALAGASTLPVAWLIARASFVSYVQSHLLYPLVLLAVVEGCVEWGLSRLRRGRHTLLIVTGVLLASIAIYFNPRLHAIESILLLPILASVFFLSPKKVWLAGILAMLAECILYWLNPFHGHESGTTPYDLITFIVELVGETVVCHGIIARGAEIWEELRKRGRLETELLVRQIVSEKDAKTDALTGLYNRKSFNEYLEFALRISAETDTPLHLAVIDIDNFKQVNDRHGHLVGDDILRRTARAIEYHLAAGDFLARYGGEEFALIIPEMSHEEAVAHVEKIREKIANIHHAELTTQHATVSIGLCTYVPGEDSQALFQRADQCLYQAKKSGKNRTIAHP</sequence>
<dbReference type="PANTHER" id="PTHR45138:SF24">
    <property type="entry name" value="DIGUANYLATE CYCLASE DGCC-RELATED"/>
    <property type="match status" value="1"/>
</dbReference>
<keyword evidence="1" id="KW-0812">Transmembrane</keyword>
<feature type="transmembrane region" description="Helical" evidence="1">
    <location>
        <begin position="136"/>
        <end position="153"/>
    </location>
</feature>
<evidence type="ECO:0000259" key="2">
    <source>
        <dbReference type="PROSITE" id="PS50887"/>
    </source>
</evidence>
<dbReference type="Proteomes" id="UP000182589">
    <property type="component" value="Unassembled WGS sequence"/>
</dbReference>
<dbReference type="PANTHER" id="PTHR45138">
    <property type="entry name" value="REGULATORY COMPONENTS OF SENSORY TRANSDUCTION SYSTEM"/>
    <property type="match status" value="1"/>
</dbReference>
<dbReference type="STRING" id="89784.SAMN04489725_11251"/>
<evidence type="ECO:0000256" key="1">
    <source>
        <dbReference type="SAM" id="Phobius"/>
    </source>
</evidence>
<accession>A0A1H2VXJ4</accession>
<dbReference type="GO" id="GO:1902201">
    <property type="term" value="P:negative regulation of bacterial-type flagellum-dependent cell motility"/>
    <property type="evidence" value="ECO:0007669"/>
    <property type="project" value="TreeGrafter"/>
</dbReference>
<dbReference type="GO" id="GO:0005886">
    <property type="term" value="C:plasma membrane"/>
    <property type="evidence" value="ECO:0007669"/>
    <property type="project" value="TreeGrafter"/>
</dbReference>
<dbReference type="CDD" id="cd01949">
    <property type="entry name" value="GGDEF"/>
    <property type="match status" value="1"/>
</dbReference>
<keyword evidence="4" id="KW-1185">Reference proteome</keyword>
<protein>
    <submittedName>
        <fullName evidence="3">Diguanylate cyclase (GGDEF) domain-containing protein</fullName>
    </submittedName>
</protein>
<dbReference type="FunFam" id="3.30.70.270:FF:000001">
    <property type="entry name" value="Diguanylate cyclase domain protein"/>
    <property type="match status" value="1"/>
</dbReference>
<dbReference type="Gene3D" id="3.30.70.270">
    <property type="match status" value="1"/>
</dbReference>
<dbReference type="SMART" id="SM00267">
    <property type="entry name" value="GGDEF"/>
    <property type="match status" value="1"/>
</dbReference>
<dbReference type="AlphaFoldDB" id="A0A1H2VXJ4"/>
<dbReference type="NCBIfam" id="TIGR00254">
    <property type="entry name" value="GGDEF"/>
    <property type="match status" value="1"/>
</dbReference>
<feature type="transmembrane region" description="Helical" evidence="1">
    <location>
        <begin position="30"/>
        <end position="54"/>
    </location>
</feature>
<evidence type="ECO:0000313" key="3">
    <source>
        <dbReference type="EMBL" id="SDW72579.1"/>
    </source>
</evidence>
<feature type="transmembrane region" description="Helical" evidence="1">
    <location>
        <begin position="66"/>
        <end position="85"/>
    </location>
</feature>
<dbReference type="InterPro" id="IPR000160">
    <property type="entry name" value="GGDEF_dom"/>
</dbReference>
<dbReference type="GO" id="GO:0052621">
    <property type="term" value="F:diguanylate cyclase activity"/>
    <property type="evidence" value="ECO:0007669"/>
    <property type="project" value="TreeGrafter"/>
</dbReference>
<dbReference type="GO" id="GO:0043709">
    <property type="term" value="P:cell adhesion involved in single-species biofilm formation"/>
    <property type="evidence" value="ECO:0007669"/>
    <property type="project" value="TreeGrafter"/>
</dbReference>
<keyword evidence="1" id="KW-1133">Transmembrane helix</keyword>
<feature type="transmembrane region" description="Helical" evidence="1">
    <location>
        <begin position="115"/>
        <end position="131"/>
    </location>
</feature>
<proteinExistence type="predicted"/>
<feature type="domain" description="GGDEF" evidence="2">
    <location>
        <begin position="247"/>
        <end position="377"/>
    </location>
</feature>
<reference evidence="4" key="1">
    <citation type="submission" date="2016-10" db="EMBL/GenBank/DDBJ databases">
        <authorList>
            <person name="Varghese N."/>
        </authorList>
    </citation>
    <scope>NUCLEOTIDE SEQUENCE [LARGE SCALE GENOMIC DNA]</scope>
    <source>
        <strain evidence="4">DSM 12489</strain>
    </source>
</reference>
<organism evidence="3 4">
    <name type="scientific">Alicyclobacillus hesperidum</name>
    <dbReference type="NCBI Taxonomy" id="89784"/>
    <lineage>
        <taxon>Bacteria</taxon>
        <taxon>Bacillati</taxon>
        <taxon>Bacillota</taxon>
        <taxon>Bacilli</taxon>
        <taxon>Bacillales</taxon>
        <taxon>Alicyclobacillaceae</taxon>
        <taxon>Alicyclobacillus</taxon>
    </lineage>
</organism>
<dbReference type="InterPro" id="IPR050469">
    <property type="entry name" value="Diguanylate_Cyclase"/>
</dbReference>
<dbReference type="InterPro" id="IPR029787">
    <property type="entry name" value="Nucleotide_cyclase"/>
</dbReference>
<evidence type="ECO:0000313" key="4">
    <source>
        <dbReference type="Proteomes" id="UP000182589"/>
    </source>
</evidence>
<dbReference type="Pfam" id="PF00990">
    <property type="entry name" value="GGDEF"/>
    <property type="match status" value="1"/>
</dbReference>
<dbReference type="InterPro" id="IPR043128">
    <property type="entry name" value="Rev_trsase/Diguanyl_cyclase"/>
</dbReference>
<dbReference type="PROSITE" id="PS50887">
    <property type="entry name" value="GGDEF"/>
    <property type="match status" value="1"/>
</dbReference>
<dbReference type="EMBL" id="FNOJ01000012">
    <property type="protein sequence ID" value="SDW72579.1"/>
    <property type="molecule type" value="Genomic_DNA"/>
</dbReference>
<feature type="transmembrane region" description="Helical" evidence="1">
    <location>
        <begin position="92"/>
        <end position="109"/>
    </location>
</feature>
<keyword evidence="1" id="KW-0472">Membrane</keyword>